<dbReference type="EMBL" id="BAABME010011939">
    <property type="protein sequence ID" value="GAA0184489.1"/>
    <property type="molecule type" value="Genomic_DNA"/>
</dbReference>
<evidence type="ECO:0000313" key="2">
    <source>
        <dbReference type="Proteomes" id="UP001454036"/>
    </source>
</evidence>
<sequence length="213" mass="24461">MAYGFYTTEFLTPPYTLPGGQQICEGTPFKSNLQSFHAMRPLLLEDLWKGFSHAPDLLEVYGAMCRHLTHGANPGFEIARSMELEVELVRVKKELAEDQLVNVLLNIEKKRLIDDSLGLQRKLEEVTAQWDKLSFVKKYKAKYPDLRSNYKVFQEGYEPSCLKGSPWVPPPMMMSMPKMKPLLPAKLPLRTSHFPTSTFALTFLHLFKCCFII</sequence>
<dbReference type="AlphaFoldDB" id="A0AAV3RVL2"/>
<keyword evidence="2" id="KW-1185">Reference proteome</keyword>
<accession>A0AAV3RVL2</accession>
<gene>
    <name evidence="1" type="ORF">LIER_31777</name>
</gene>
<comment type="caution">
    <text evidence="1">The sequence shown here is derived from an EMBL/GenBank/DDBJ whole genome shotgun (WGS) entry which is preliminary data.</text>
</comment>
<proteinExistence type="predicted"/>
<reference evidence="1 2" key="1">
    <citation type="submission" date="2024-01" db="EMBL/GenBank/DDBJ databases">
        <title>The complete chloroplast genome sequence of Lithospermum erythrorhizon: insights into the phylogenetic relationship among Boraginaceae species and the maternal lineages of purple gromwells.</title>
        <authorList>
            <person name="Okada T."/>
            <person name="Watanabe K."/>
        </authorList>
    </citation>
    <scope>NUCLEOTIDE SEQUENCE [LARGE SCALE GENOMIC DNA]</scope>
</reference>
<evidence type="ECO:0000313" key="1">
    <source>
        <dbReference type="EMBL" id="GAA0184489.1"/>
    </source>
</evidence>
<protein>
    <submittedName>
        <fullName evidence="1">Uncharacterized protein</fullName>
    </submittedName>
</protein>
<name>A0AAV3RVL2_LITER</name>
<organism evidence="1 2">
    <name type="scientific">Lithospermum erythrorhizon</name>
    <name type="common">Purple gromwell</name>
    <name type="synonym">Lithospermum officinale var. erythrorhizon</name>
    <dbReference type="NCBI Taxonomy" id="34254"/>
    <lineage>
        <taxon>Eukaryota</taxon>
        <taxon>Viridiplantae</taxon>
        <taxon>Streptophyta</taxon>
        <taxon>Embryophyta</taxon>
        <taxon>Tracheophyta</taxon>
        <taxon>Spermatophyta</taxon>
        <taxon>Magnoliopsida</taxon>
        <taxon>eudicotyledons</taxon>
        <taxon>Gunneridae</taxon>
        <taxon>Pentapetalae</taxon>
        <taxon>asterids</taxon>
        <taxon>lamiids</taxon>
        <taxon>Boraginales</taxon>
        <taxon>Boraginaceae</taxon>
        <taxon>Boraginoideae</taxon>
        <taxon>Lithospermeae</taxon>
        <taxon>Lithospermum</taxon>
    </lineage>
</organism>
<dbReference type="Proteomes" id="UP001454036">
    <property type="component" value="Unassembled WGS sequence"/>
</dbReference>